<dbReference type="EMBL" id="BROH01000004">
    <property type="protein sequence ID" value="GKY87955.1"/>
    <property type="molecule type" value="Genomic_DNA"/>
</dbReference>
<sequence length="142" mass="16189">MPVSYTIFPNRDLVVVHYEGFVGLDETMVSIDTYARDPDFRPDQKFLFDLSRVTGHETDFLRFFQMQGQLVEVYGQTGHDQLFGLYAPTGPAKAMANLGYQSWESVPAIVMLIHHDEAEVLRFLGQPETRIADLFASIEAER</sequence>
<keyword evidence="2" id="KW-1185">Reference proteome</keyword>
<reference evidence="1" key="1">
    <citation type="journal article" date="2023" name="Int. J. Syst. Evol. Microbiol.">
        <title>Sinisalibacter aestuarii sp. nov., isolated from estuarine sediment of the Arakawa River.</title>
        <authorList>
            <person name="Arafat S.T."/>
            <person name="Hirano S."/>
            <person name="Sato A."/>
            <person name="Takeuchi K."/>
            <person name="Yasuda T."/>
            <person name="Terahara T."/>
            <person name="Hamada M."/>
            <person name="Kobayashi T."/>
        </authorList>
    </citation>
    <scope>NUCLEOTIDE SEQUENCE</scope>
    <source>
        <strain evidence="1">B-399</strain>
    </source>
</reference>
<name>A0ABQ5LU55_9RHOB</name>
<dbReference type="RefSeq" id="WP_281841947.1">
    <property type="nucleotide sequence ID" value="NZ_BROH01000004.1"/>
</dbReference>
<comment type="caution">
    <text evidence="1">The sequence shown here is derived from an EMBL/GenBank/DDBJ whole genome shotgun (WGS) entry which is preliminary data.</text>
</comment>
<evidence type="ECO:0000313" key="1">
    <source>
        <dbReference type="EMBL" id="GKY87955.1"/>
    </source>
</evidence>
<organism evidence="1 2">
    <name type="scientific">Sinisalibacter aestuarii</name>
    <dbReference type="NCBI Taxonomy" id="2949426"/>
    <lineage>
        <taxon>Bacteria</taxon>
        <taxon>Pseudomonadati</taxon>
        <taxon>Pseudomonadota</taxon>
        <taxon>Alphaproteobacteria</taxon>
        <taxon>Rhodobacterales</taxon>
        <taxon>Roseobacteraceae</taxon>
        <taxon>Sinisalibacter</taxon>
    </lineage>
</organism>
<gene>
    <name evidence="1" type="ORF">STA1M1_18240</name>
</gene>
<protein>
    <submittedName>
        <fullName evidence="1">Uncharacterized protein</fullName>
    </submittedName>
</protein>
<evidence type="ECO:0000313" key="2">
    <source>
        <dbReference type="Proteomes" id="UP001144205"/>
    </source>
</evidence>
<proteinExistence type="predicted"/>
<dbReference type="Proteomes" id="UP001144205">
    <property type="component" value="Unassembled WGS sequence"/>
</dbReference>
<accession>A0ABQ5LU55</accession>